<keyword evidence="4" id="KW-1185">Reference proteome</keyword>
<dbReference type="Pfam" id="PF17900">
    <property type="entry name" value="Peptidase_M1_N"/>
    <property type="match status" value="1"/>
</dbReference>
<dbReference type="Gene3D" id="2.60.40.1730">
    <property type="entry name" value="tricorn interacting facor f3 domain"/>
    <property type="match status" value="1"/>
</dbReference>
<dbReference type="GO" id="GO:0005829">
    <property type="term" value="C:cytosol"/>
    <property type="evidence" value="ECO:0007669"/>
    <property type="project" value="TreeGrafter"/>
</dbReference>
<dbReference type="AlphaFoldDB" id="A0A8R1ISR3"/>
<sequence>MSTTIEDEENPPFQNSKFFGLFKNPDPGFTQTGISMFTNFVLTNMFVYGVTGRAKLAYLLSMVSIPCSVVLSVRDSQKDYEKWKEMRLLRLKGVPERKFPTTDHLELPCQMAPPHPRDPSTAANYEQVTVSHYALKWKVDFEKKNINGDVEIVLNVKQDTDKIILDSRDLNIQGVTLSKDGEEKKTGFVLEDNQALGQKLVVSTDLLKSGDKAVLNIKYETSNNAAAIQFLTAEQTTDRVAPYLFSQCQAINARSIVPCMDTPSVKSSYEAEKINERRYGTVIVDTINGNTSVLARLPTRSRLASTFLSSRDSRSGRSVRITSAPRAAKAIPHTPVPLPNSRTCKI</sequence>
<dbReference type="SUPFAM" id="SSF63737">
    <property type="entry name" value="Leukotriene A4 hydrolase N-terminal domain"/>
    <property type="match status" value="1"/>
</dbReference>
<dbReference type="GO" id="GO:0004177">
    <property type="term" value="F:aminopeptidase activity"/>
    <property type="evidence" value="ECO:0007669"/>
    <property type="project" value="TreeGrafter"/>
</dbReference>
<dbReference type="Proteomes" id="UP000005237">
    <property type="component" value="Unassembled WGS sequence"/>
</dbReference>
<dbReference type="InterPro" id="IPR034015">
    <property type="entry name" value="M1_LTA4H"/>
</dbReference>
<dbReference type="InterPro" id="IPR042097">
    <property type="entry name" value="Aminopeptidase_N-like_N_sf"/>
</dbReference>
<accession>A0A8R1ISR3</accession>
<evidence type="ECO:0000256" key="1">
    <source>
        <dbReference type="SAM" id="MobiDB-lite"/>
    </source>
</evidence>
<dbReference type="InterPro" id="IPR045357">
    <property type="entry name" value="Aminopeptidase_N-like_N"/>
</dbReference>
<dbReference type="EnsemblMetazoa" id="CJA36235a.1">
    <property type="protein sequence ID" value="CJA36235a.1"/>
    <property type="gene ID" value="WBGene00212082"/>
</dbReference>
<dbReference type="PANTHER" id="PTHR45726">
    <property type="entry name" value="LEUKOTRIENE A-4 HYDROLASE"/>
    <property type="match status" value="1"/>
</dbReference>
<dbReference type="GO" id="GO:0004301">
    <property type="term" value="F:epoxide hydrolase activity"/>
    <property type="evidence" value="ECO:0007669"/>
    <property type="project" value="TreeGrafter"/>
</dbReference>
<reference evidence="4" key="1">
    <citation type="submission" date="2010-08" db="EMBL/GenBank/DDBJ databases">
        <authorList>
            <consortium name="Caenorhabditis japonica Sequencing Consortium"/>
            <person name="Wilson R.K."/>
        </authorList>
    </citation>
    <scope>NUCLEOTIDE SEQUENCE [LARGE SCALE GENOMIC DNA]</scope>
    <source>
        <strain evidence="4">DF5081</strain>
    </source>
</reference>
<name>A0A8R1ISR3_CAEJA</name>
<dbReference type="GO" id="GO:0043171">
    <property type="term" value="P:peptide catabolic process"/>
    <property type="evidence" value="ECO:0007669"/>
    <property type="project" value="TreeGrafter"/>
</dbReference>
<evidence type="ECO:0000313" key="4">
    <source>
        <dbReference type="Proteomes" id="UP000005237"/>
    </source>
</evidence>
<dbReference type="PANTHER" id="PTHR45726:SF3">
    <property type="entry name" value="LEUKOTRIENE A-4 HYDROLASE"/>
    <property type="match status" value="1"/>
</dbReference>
<feature type="domain" description="Aminopeptidase N-like N-terminal" evidence="2">
    <location>
        <begin position="131"/>
        <end position="273"/>
    </location>
</feature>
<reference evidence="3" key="2">
    <citation type="submission" date="2022-06" db="UniProtKB">
        <authorList>
            <consortium name="EnsemblMetazoa"/>
        </authorList>
    </citation>
    <scope>IDENTIFICATION</scope>
    <source>
        <strain evidence="3">DF5081</strain>
    </source>
</reference>
<proteinExistence type="predicted"/>
<feature type="region of interest" description="Disordered" evidence="1">
    <location>
        <begin position="314"/>
        <end position="346"/>
    </location>
</feature>
<evidence type="ECO:0000259" key="2">
    <source>
        <dbReference type="Pfam" id="PF17900"/>
    </source>
</evidence>
<protein>
    <recommendedName>
        <fullName evidence="2">Aminopeptidase N-like N-terminal domain-containing protein</fullName>
    </recommendedName>
</protein>
<organism evidence="3 4">
    <name type="scientific">Caenorhabditis japonica</name>
    <dbReference type="NCBI Taxonomy" id="281687"/>
    <lineage>
        <taxon>Eukaryota</taxon>
        <taxon>Metazoa</taxon>
        <taxon>Ecdysozoa</taxon>
        <taxon>Nematoda</taxon>
        <taxon>Chromadorea</taxon>
        <taxon>Rhabditida</taxon>
        <taxon>Rhabditina</taxon>
        <taxon>Rhabditomorpha</taxon>
        <taxon>Rhabditoidea</taxon>
        <taxon>Rhabditidae</taxon>
        <taxon>Peloderinae</taxon>
        <taxon>Caenorhabditis</taxon>
    </lineage>
</organism>
<evidence type="ECO:0000313" key="3">
    <source>
        <dbReference type="EnsemblMetazoa" id="CJA36235a.1"/>
    </source>
</evidence>